<dbReference type="Proteomes" id="UP000177390">
    <property type="component" value="Unassembled WGS sequence"/>
</dbReference>
<reference evidence="1 2" key="1">
    <citation type="journal article" date="2016" name="Nat. Commun.">
        <title>Thousands of microbial genomes shed light on interconnected biogeochemical processes in an aquifer system.</title>
        <authorList>
            <person name="Anantharaman K."/>
            <person name="Brown C.T."/>
            <person name="Hug L.A."/>
            <person name="Sharon I."/>
            <person name="Castelle C.J."/>
            <person name="Probst A.J."/>
            <person name="Thomas B.C."/>
            <person name="Singh A."/>
            <person name="Wilkins M.J."/>
            <person name="Karaoz U."/>
            <person name="Brodie E.L."/>
            <person name="Williams K.H."/>
            <person name="Hubbard S.S."/>
            <person name="Banfield J.F."/>
        </authorList>
    </citation>
    <scope>NUCLEOTIDE SEQUENCE [LARGE SCALE GENOMIC DNA]</scope>
</reference>
<comment type="caution">
    <text evidence="1">The sequence shown here is derived from an EMBL/GenBank/DDBJ whole genome shotgun (WGS) entry which is preliminary data.</text>
</comment>
<dbReference type="EMBL" id="MFAH01000041">
    <property type="protein sequence ID" value="OGD70864.1"/>
    <property type="molecule type" value="Genomic_DNA"/>
</dbReference>
<proteinExistence type="predicted"/>
<evidence type="ECO:0000313" key="1">
    <source>
        <dbReference type="EMBL" id="OGD70864.1"/>
    </source>
</evidence>
<accession>A0A1F5EUN2</accession>
<name>A0A1F5EUN2_9BACT</name>
<sequence length="183" mass="19970">MISPERCSGEIWSCSFTWLFAVTGSIDPADDRGPGTADAAATHEFTIHGQGVNDVIHVAEEPRIVAPGHDDDIVRAGQNAELADGHPVGDPVVKRSLDRDGAVDQERPDDDHQGQHQSELDNILTLLVPGHIDLLGLKDLQEKNSRFVKISENSLKNLPLGGASFKRARTGKFYLKTRFLSNL</sequence>
<evidence type="ECO:0000313" key="2">
    <source>
        <dbReference type="Proteomes" id="UP000177390"/>
    </source>
</evidence>
<dbReference type="AlphaFoldDB" id="A0A1F5EUN2"/>
<gene>
    <name evidence="1" type="ORF">A3D09_02395</name>
</gene>
<organism evidence="1 2">
    <name type="scientific">Candidatus Collierbacteria bacterium RIFCSPHIGHO2_02_FULL_49_10</name>
    <dbReference type="NCBI Taxonomy" id="1817723"/>
    <lineage>
        <taxon>Bacteria</taxon>
        <taxon>Candidatus Collieribacteriota</taxon>
    </lineage>
</organism>
<protein>
    <submittedName>
        <fullName evidence="1">Uncharacterized protein</fullName>
    </submittedName>
</protein>